<dbReference type="CDD" id="cd02966">
    <property type="entry name" value="TlpA_like_family"/>
    <property type="match status" value="1"/>
</dbReference>
<organism evidence="7 8">
    <name type="scientific">Novipirellula artificiosorum</name>
    <dbReference type="NCBI Taxonomy" id="2528016"/>
    <lineage>
        <taxon>Bacteria</taxon>
        <taxon>Pseudomonadati</taxon>
        <taxon>Planctomycetota</taxon>
        <taxon>Planctomycetia</taxon>
        <taxon>Pirellulales</taxon>
        <taxon>Pirellulaceae</taxon>
        <taxon>Novipirellula</taxon>
    </lineage>
</organism>
<evidence type="ECO:0000313" key="8">
    <source>
        <dbReference type="Proteomes" id="UP000319143"/>
    </source>
</evidence>
<evidence type="ECO:0000256" key="1">
    <source>
        <dbReference type="ARBA" id="ARBA00004196"/>
    </source>
</evidence>
<evidence type="ECO:0000256" key="5">
    <source>
        <dbReference type="SAM" id="MobiDB-lite"/>
    </source>
</evidence>
<dbReference type="SUPFAM" id="SSF52833">
    <property type="entry name" value="Thioredoxin-like"/>
    <property type="match status" value="1"/>
</dbReference>
<dbReference type="GO" id="GO:0017004">
    <property type="term" value="P:cytochrome complex assembly"/>
    <property type="evidence" value="ECO:0007669"/>
    <property type="project" value="UniProtKB-KW"/>
</dbReference>
<protein>
    <submittedName>
        <fullName evidence="7">Thiol-disulfide oxidoreductase</fullName>
    </submittedName>
</protein>
<dbReference type="PROSITE" id="PS51352">
    <property type="entry name" value="THIOREDOXIN_2"/>
    <property type="match status" value="1"/>
</dbReference>
<comment type="caution">
    <text evidence="7">The sequence shown here is derived from an EMBL/GenBank/DDBJ whole genome shotgun (WGS) entry which is preliminary data.</text>
</comment>
<evidence type="ECO:0000313" key="7">
    <source>
        <dbReference type="EMBL" id="TWU42836.1"/>
    </source>
</evidence>
<dbReference type="PANTHER" id="PTHR42852">
    <property type="entry name" value="THIOL:DISULFIDE INTERCHANGE PROTEIN DSBE"/>
    <property type="match status" value="1"/>
</dbReference>
<dbReference type="EMBL" id="SJPV01000001">
    <property type="protein sequence ID" value="TWU42836.1"/>
    <property type="molecule type" value="Genomic_DNA"/>
</dbReference>
<dbReference type="AlphaFoldDB" id="A0A5C6E5T1"/>
<evidence type="ECO:0000256" key="2">
    <source>
        <dbReference type="ARBA" id="ARBA00022748"/>
    </source>
</evidence>
<name>A0A5C6E5T1_9BACT</name>
<evidence type="ECO:0000256" key="4">
    <source>
        <dbReference type="ARBA" id="ARBA00023284"/>
    </source>
</evidence>
<proteinExistence type="predicted"/>
<dbReference type="GO" id="GO:0030313">
    <property type="term" value="C:cell envelope"/>
    <property type="evidence" value="ECO:0007669"/>
    <property type="project" value="UniProtKB-SubCell"/>
</dbReference>
<feature type="compositionally biased region" description="Polar residues" evidence="5">
    <location>
        <begin position="1"/>
        <end position="20"/>
    </location>
</feature>
<keyword evidence="4" id="KW-0676">Redox-active center</keyword>
<reference evidence="7 8" key="1">
    <citation type="submission" date="2019-02" db="EMBL/GenBank/DDBJ databases">
        <title>Deep-cultivation of Planctomycetes and their phenomic and genomic characterization uncovers novel biology.</title>
        <authorList>
            <person name="Wiegand S."/>
            <person name="Jogler M."/>
            <person name="Boedeker C."/>
            <person name="Pinto D."/>
            <person name="Vollmers J."/>
            <person name="Rivas-Marin E."/>
            <person name="Kohn T."/>
            <person name="Peeters S.H."/>
            <person name="Heuer A."/>
            <person name="Rast P."/>
            <person name="Oberbeckmann S."/>
            <person name="Bunk B."/>
            <person name="Jeske O."/>
            <person name="Meyerdierks A."/>
            <person name="Storesund J.E."/>
            <person name="Kallscheuer N."/>
            <person name="Luecker S."/>
            <person name="Lage O.M."/>
            <person name="Pohl T."/>
            <person name="Merkel B.J."/>
            <person name="Hornburger P."/>
            <person name="Mueller R.-W."/>
            <person name="Bruemmer F."/>
            <person name="Labrenz M."/>
            <person name="Spormann A.M."/>
            <person name="Op Den Camp H."/>
            <person name="Overmann J."/>
            <person name="Amann R."/>
            <person name="Jetten M.S.M."/>
            <person name="Mascher T."/>
            <person name="Medema M.H."/>
            <person name="Devos D.P."/>
            <person name="Kaster A.-K."/>
            <person name="Ovreas L."/>
            <person name="Rohde M."/>
            <person name="Galperin M.Y."/>
            <person name="Jogler C."/>
        </authorList>
    </citation>
    <scope>NUCLEOTIDE SEQUENCE [LARGE SCALE GENOMIC DNA]</scope>
    <source>
        <strain evidence="7 8">Poly41</strain>
    </source>
</reference>
<dbReference type="InterPro" id="IPR036249">
    <property type="entry name" value="Thioredoxin-like_sf"/>
</dbReference>
<keyword evidence="8" id="KW-1185">Reference proteome</keyword>
<gene>
    <name evidence="7" type="ORF">Poly41_11370</name>
</gene>
<dbReference type="InterPro" id="IPR050553">
    <property type="entry name" value="Thioredoxin_ResA/DsbE_sf"/>
</dbReference>
<dbReference type="Proteomes" id="UP000319143">
    <property type="component" value="Unassembled WGS sequence"/>
</dbReference>
<sequence>MTPSTAMNSETPPKETSSINDAAGGLELPPSEDPALETSPEPPDKSEGLEMPPIDSDQSSTGARASDTIAYASWQEIEQQITLVNKLTVVDFWSLSCQPCLEEFPGLVRLNKELGDKVKCMSVDVDFDGRKSRPPESYEERIVNFLTSVGATFPTFISQTASDEIFAELELASIPAVFVYDAEGNLVKRFVDAGETAGFSYDEDVIPFVKSLAG</sequence>
<feature type="domain" description="Thioredoxin" evidence="6">
    <location>
        <begin position="45"/>
        <end position="214"/>
    </location>
</feature>
<keyword evidence="2" id="KW-0201">Cytochrome c-type biogenesis</keyword>
<keyword evidence="3" id="KW-1015">Disulfide bond</keyword>
<evidence type="ECO:0000256" key="3">
    <source>
        <dbReference type="ARBA" id="ARBA00023157"/>
    </source>
</evidence>
<feature type="region of interest" description="Disordered" evidence="5">
    <location>
        <begin position="1"/>
        <end position="64"/>
    </location>
</feature>
<dbReference type="Gene3D" id="3.40.30.10">
    <property type="entry name" value="Glutaredoxin"/>
    <property type="match status" value="1"/>
</dbReference>
<accession>A0A5C6E5T1</accession>
<evidence type="ECO:0000259" key="6">
    <source>
        <dbReference type="PROSITE" id="PS51352"/>
    </source>
</evidence>
<dbReference type="PANTHER" id="PTHR42852:SF6">
    <property type="entry name" value="THIOL:DISULFIDE INTERCHANGE PROTEIN DSBE"/>
    <property type="match status" value="1"/>
</dbReference>
<dbReference type="InterPro" id="IPR013766">
    <property type="entry name" value="Thioredoxin_domain"/>
</dbReference>
<comment type="subcellular location">
    <subcellularLocation>
        <location evidence="1">Cell envelope</location>
    </subcellularLocation>
</comment>